<gene>
    <name evidence="1" type="ORF">JHL18_17770</name>
</gene>
<proteinExistence type="predicted"/>
<dbReference type="Proteomes" id="UP000596739">
    <property type="component" value="Unassembled WGS sequence"/>
</dbReference>
<evidence type="ECO:0000313" key="2">
    <source>
        <dbReference type="Proteomes" id="UP000596739"/>
    </source>
</evidence>
<name>A0ABS1ET02_9CLOT</name>
<reference evidence="2" key="1">
    <citation type="submission" date="2021-01" db="EMBL/GenBank/DDBJ databases">
        <title>Genome public.</title>
        <authorList>
            <person name="Liu C."/>
            <person name="Sun Q."/>
        </authorList>
    </citation>
    <scope>NUCLEOTIDE SEQUENCE [LARGE SCALE GENOMIC DNA]</scope>
    <source>
        <strain evidence="2">YIM B02505</strain>
    </source>
</reference>
<protein>
    <submittedName>
        <fullName evidence="1">Uncharacterized protein</fullName>
    </submittedName>
</protein>
<sequence length="67" mass="7603">MRYAKVLSILVLSLVVITLGFLNYTNTHTPLTTPEVILTYNKEKISSVHGEHVWMDTPLDGNSWRMG</sequence>
<dbReference type="EMBL" id="JAENHN010000048">
    <property type="protein sequence ID" value="MBK1812470.1"/>
    <property type="molecule type" value="Genomic_DNA"/>
</dbReference>
<comment type="caution">
    <text evidence="1">The sequence shown here is derived from an EMBL/GenBank/DDBJ whole genome shotgun (WGS) entry which is preliminary data.</text>
</comment>
<accession>A0ABS1ET02</accession>
<dbReference type="RefSeq" id="WP_200271731.1">
    <property type="nucleotide sequence ID" value="NZ_JAENHN010000048.1"/>
</dbReference>
<evidence type="ECO:0000313" key="1">
    <source>
        <dbReference type="EMBL" id="MBK1812470.1"/>
    </source>
</evidence>
<keyword evidence="2" id="KW-1185">Reference proteome</keyword>
<organism evidence="1 2">
    <name type="scientific">Clostridium yunnanense</name>
    <dbReference type="NCBI Taxonomy" id="2800325"/>
    <lineage>
        <taxon>Bacteria</taxon>
        <taxon>Bacillati</taxon>
        <taxon>Bacillota</taxon>
        <taxon>Clostridia</taxon>
        <taxon>Eubacteriales</taxon>
        <taxon>Clostridiaceae</taxon>
        <taxon>Clostridium</taxon>
    </lineage>
</organism>